<reference evidence="1" key="1">
    <citation type="submission" date="2019-10" db="EMBL/GenBank/DDBJ databases">
        <authorList>
            <consortium name="DOE Joint Genome Institute"/>
            <person name="Kuo A."/>
            <person name="Miyauchi S."/>
            <person name="Kiss E."/>
            <person name="Drula E."/>
            <person name="Kohler A."/>
            <person name="Sanchez-Garcia M."/>
            <person name="Andreopoulos B."/>
            <person name="Barry K.W."/>
            <person name="Bonito G."/>
            <person name="Buee M."/>
            <person name="Carver A."/>
            <person name="Chen C."/>
            <person name="Cichocki N."/>
            <person name="Clum A."/>
            <person name="Culley D."/>
            <person name="Crous P.W."/>
            <person name="Fauchery L."/>
            <person name="Girlanda M."/>
            <person name="Hayes R."/>
            <person name="Keri Z."/>
            <person name="Labutti K."/>
            <person name="Lipzen A."/>
            <person name="Lombard V."/>
            <person name="Magnuson J."/>
            <person name="Maillard F."/>
            <person name="Morin E."/>
            <person name="Murat C."/>
            <person name="Nolan M."/>
            <person name="Ohm R."/>
            <person name="Pangilinan J."/>
            <person name="Pereira M."/>
            <person name="Perotto S."/>
            <person name="Peter M."/>
            <person name="Riley R."/>
            <person name="Sitrit Y."/>
            <person name="Stielow B."/>
            <person name="Szollosi G."/>
            <person name="Zifcakova L."/>
            <person name="Stursova M."/>
            <person name="Spatafora J.W."/>
            <person name="Tedersoo L."/>
            <person name="Vaario L.-M."/>
            <person name="Yamada A."/>
            <person name="Yan M."/>
            <person name="Wang P."/>
            <person name="Xu J."/>
            <person name="Bruns T."/>
            <person name="Baldrian P."/>
            <person name="Vilgalys R."/>
            <person name="Henrissat B."/>
            <person name="Grigoriev I.V."/>
            <person name="Hibbett D."/>
            <person name="Nagy L.G."/>
            <person name="Martin F.M."/>
        </authorList>
    </citation>
    <scope>NUCLEOTIDE SEQUENCE</scope>
    <source>
        <strain evidence="1">P2</strain>
    </source>
</reference>
<dbReference type="Proteomes" id="UP000886501">
    <property type="component" value="Unassembled WGS sequence"/>
</dbReference>
<dbReference type="EMBL" id="MU117967">
    <property type="protein sequence ID" value="KAF9652800.1"/>
    <property type="molecule type" value="Genomic_DNA"/>
</dbReference>
<protein>
    <submittedName>
        <fullName evidence="1">Uncharacterized protein</fullName>
    </submittedName>
</protein>
<comment type="caution">
    <text evidence="1">The sequence shown here is derived from an EMBL/GenBank/DDBJ whole genome shotgun (WGS) entry which is preliminary data.</text>
</comment>
<organism evidence="1 2">
    <name type="scientific">Thelephora ganbajun</name>
    <name type="common">Ganba fungus</name>
    <dbReference type="NCBI Taxonomy" id="370292"/>
    <lineage>
        <taxon>Eukaryota</taxon>
        <taxon>Fungi</taxon>
        <taxon>Dikarya</taxon>
        <taxon>Basidiomycota</taxon>
        <taxon>Agaricomycotina</taxon>
        <taxon>Agaricomycetes</taxon>
        <taxon>Thelephorales</taxon>
        <taxon>Thelephoraceae</taxon>
        <taxon>Thelephora</taxon>
    </lineage>
</organism>
<accession>A0ACB6ZTU7</accession>
<reference evidence="1" key="2">
    <citation type="journal article" date="2020" name="Nat. Commun.">
        <title>Large-scale genome sequencing of mycorrhizal fungi provides insights into the early evolution of symbiotic traits.</title>
        <authorList>
            <person name="Miyauchi S."/>
            <person name="Kiss E."/>
            <person name="Kuo A."/>
            <person name="Drula E."/>
            <person name="Kohler A."/>
            <person name="Sanchez-Garcia M."/>
            <person name="Morin E."/>
            <person name="Andreopoulos B."/>
            <person name="Barry K.W."/>
            <person name="Bonito G."/>
            <person name="Buee M."/>
            <person name="Carver A."/>
            <person name="Chen C."/>
            <person name="Cichocki N."/>
            <person name="Clum A."/>
            <person name="Culley D."/>
            <person name="Crous P.W."/>
            <person name="Fauchery L."/>
            <person name="Girlanda M."/>
            <person name="Hayes R.D."/>
            <person name="Keri Z."/>
            <person name="LaButti K."/>
            <person name="Lipzen A."/>
            <person name="Lombard V."/>
            <person name="Magnuson J."/>
            <person name="Maillard F."/>
            <person name="Murat C."/>
            <person name="Nolan M."/>
            <person name="Ohm R.A."/>
            <person name="Pangilinan J."/>
            <person name="Pereira M.F."/>
            <person name="Perotto S."/>
            <person name="Peter M."/>
            <person name="Pfister S."/>
            <person name="Riley R."/>
            <person name="Sitrit Y."/>
            <person name="Stielow J.B."/>
            <person name="Szollosi G."/>
            <person name="Zifcakova L."/>
            <person name="Stursova M."/>
            <person name="Spatafora J.W."/>
            <person name="Tedersoo L."/>
            <person name="Vaario L.M."/>
            <person name="Yamada A."/>
            <person name="Yan M."/>
            <person name="Wang P."/>
            <person name="Xu J."/>
            <person name="Bruns T."/>
            <person name="Baldrian P."/>
            <person name="Vilgalys R."/>
            <person name="Dunand C."/>
            <person name="Henrissat B."/>
            <person name="Grigoriev I.V."/>
            <person name="Hibbett D."/>
            <person name="Nagy L.G."/>
            <person name="Martin F.M."/>
        </authorList>
    </citation>
    <scope>NUCLEOTIDE SEQUENCE</scope>
    <source>
        <strain evidence="1">P2</strain>
    </source>
</reference>
<name>A0ACB6ZTU7_THEGA</name>
<sequence length="84" mass="9116">MTCNGDLDHWSAQLFPSALPLLAGYTVPSSLLMARYDPVKECAQDRTGQRISRDGSTTCVGDADITYPVASRNSPPVGERCVVW</sequence>
<evidence type="ECO:0000313" key="1">
    <source>
        <dbReference type="EMBL" id="KAF9652800.1"/>
    </source>
</evidence>
<gene>
    <name evidence="1" type="ORF">BDM02DRAFT_3108938</name>
</gene>
<proteinExistence type="predicted"/>
<keyword evidence="2" id="KW-1185">Reference proteome</keyword>
<evidence type="ECO:0000313" key="2">
    <source>
        <dbReference type="Proteomes" id="UP000886501"/>
    </source>
</evidence>